<sequence length="62" mass="6525">MPVAPDGSLCNIHNRIGGSADNVTGTFTFNLSSEALNGAWTLRVNDNALGDAGRVDSWSITF</sequence>
<keyword evidence="1 4" id="KW-0645">Protease</keyword>
<reference evidence="4 5" key="1">
    <citation type="journal article" date="2014" name="Genome Announc.">
        <title>Draft Genome Sequence of Lysobacter capsici AZ78, a Bacterium Antagonistic to Plant-Pathogenic Oomycetes.</title>
        <authorList>
            <person name="Puopolo G."/>
            <person name="Sonego P."/>
            <person name="Engelen K."/>
            <person name="Pertot I."/>
        </authorList>
    </citation>
    <scope>NUCLEOTIDE SEQUENCE [LARGE SCALE GENOMIC DNA]</scope>
    <source>
        <strain evidence="4 5">AZ78</strain>
    </source>
</reference>
<gene>
    <name evidence="4" type="ORF">AZ78_4496</name>
</gene>
<keyword evidence="2" id="KW-0378">Hydrolase</keyword>
<feature type="domain" description="P/Homo B" evidence="3">
    <location>
        <begin position="1"/>
        <end position="62"/>
    </location>
</feature>
<accession>A0A125MNL3</accession>
<keyword evidence="5" id="KW-1185">Reference proteome</keyword>
<dbReference type="PROSITE" id="PS51829">
    <property type="entry name" value="P_HOMO_B"/>
    <property type="match status" value="1"/>
</dbReference>
<dbReference type="InterPro" id="IPR008979">
    <property type="entry name" value="Galactose-bd-like_sf"/>
</dbReference>
<dbReference type="Proteomes" id="UP000023435">
    <property type="component" value="Unassembled WGS sequence"/>
</dbReference>
<dbReference type="Pfam" id="PF01483">
    <property type="entry name" value="P_proprotein"/>
    <property type="match status" value="1"/>
</dbReference>
<dbReference type="SUPFAM" id="SSF49785">
    <property type="entry name" value="Galactose-binding domain-like"/>
    <property type="match status" value="1"/>
</dbReference>
<dbReference type="RefSeq" id="WP_036114343.1">
    <property type="nucleotide sequence ID" value="NZ_JAJA02000001.1"/>
</dbReference>
<evidence type="ECO:0000313" key="5">
    <source>
        <dbReference type="Proteomes" id="UP000023435"/>
    </source>
</evidence>
<evidence type="ECO:0000256" key="1">
    <source>
        <dbReference type="ARBA" id="ARBA00022670"/>
    </source>
</evidence>
<evidence type="ECO:0000259" key="3">
    <source>
        <dbReference type="PROSITE" id="PS51829"/>
    </source>
</evidence>
<protein>
    <submittedName>
        <fullName evidence="4">Extracellular protease</fullName>
    </submittedName>
</protein>
<dbReference type="GO" id="GO:0004252">
    <property type="term" value="F:serine-type endopeptidase activity"/>
    <property type="evidence" value="ECO:0007669"/>
    <property type="project" value="InterPro"/>
</dbReference>
<name>A0A125MNL3_9GAMM</name>
<organism evidence="4 5">
    <name type="scientific">Lysobacter capsici AZ78</name>
    <dbReference type="NCBI Taxonomy" id="1444315"/>
    <lineage>
        <taxon>Bacteria</taxon>
        <taxon>Pseudomonadati</taxon>
        <taxon>Pseudomonadota</taxon>
        <taxon>Gammaproteobacteria</taxon>
        <taxon>Lysobacterales</taxon>
        <taxon>Lysobacteraceae</taxon>
        <taxon>Lysobacter</taxon>
    </lineage>
</organism>
<dbReference type="AlphaFoldDB" id="A0A125MNL3"/>
<dbReference type="EMBL" id="JAJA02000001">
    <property type="protein sequence ID" value="KWS06936.1"/>
    <property type="molecule type" value="Genomic_DNA"/>
</dbReference>
<dbReference type="InterPro" id="IPR002884">
    <property type="entry name" value="P_dom"/>
</dbReference>
<dbReference type="Gene3D" id="2.60.120.260">
    <property type="entry name" value="Galactose-binding domain-like"/>
    <property type="match status" value="1"/>
</dbReference>
<evidence type="ECO:0000256" key="2">
    <source>
        <dbReference type="ARBA" id="ARBA00022801"/>
    </source>
</evidence>
<dbReference type="GO" id="GO:0006508">
    <property type="term" value="P:proteolysis"/>
    <property type="evidence" value="ECO:0007669"/>
    <property type="project" value="UniProtKB-KW"/>
</dbReference>
<comment type="caution">
    <text evidence="4">The sequence shown here is derived from an EMBL/GenBank/DDBJ whole genome shotgun (WGS) entry which is preliminary data.</text>
</comment>
<evidence type="ECO:0000313" key="4">
    <source>
        <dbReference type="EMBL" id="KWS06936.1"/>
    </source>
</evidence>
<proteinExistence type="predicted"/>